<dbReference type="AlphaFoldDB" id="A0A0E9RW88"/>
<sequence length="34" mass="3841">MAQLCFSSHIHSAKALTDKFPVSGHTRTHNQDFK</sequence>
<organism evidence="1">
    <name type="scientific">Anguilla anguilla</name>
    <name type="common">European freshwater eel</name>
    <name type="synonym">Muraena anguilla</name>
    <dbReference type="NCBI Taxonomy" id="7936"/>
    <lineage>
        <taxon>Eukaryota</taxon>
        <taxon>Metazoa</taxon>
        <taxon>Chordata</taxon>
        <taxon>Craniata</taxon>
        <taxon>Vertebrata</taxon>
        <taxon>Euteleostomi</taxon>
        <taxon>Actinopterygii</taxon>
        <taxon>Neopterygii</taxon>
        <taxon>Teleostei</taxon>
        <taxon>Anguilliformes</taxon>
        <taxon>Anguillidae</taxon>
        <taxon>Anguilla</taxon>
    </lineage>
</organism>
<name>A0A0E9RW88_ANGAN</name>
<accession>A0A0E9RW88</accession>
<protein>
    <submittedName>
        <fullName evidence="1">Uncharacterized protein</fullName>
    </submittedName>
</protein>
<reference evidence="1" key="1">
    <citation type="submission" date="2014-11" db="EMBL/GenBank/DDBJ databases">
        <authorList>
            <person name="Amaro Gonzalez C."/>
        </authorList>
    </citation>
    <scope>NUCLEOTIDE SEQUENCE</scope>
</reference>
<dbReference type="EMBL" id="GBXM01075897">
    <property type="protein sequence ID" value="JAH32680.1"/>
    <property type="molecule type" value="Transcribed_RNA"/>
</dbReference>
<proteinExistence type="predicted"/>
<reference evidence="1" key="2">
    <citation type="journal article" date="2015" name="Fish Shellfish Immunol.">
        <title>Early steps in the European eel (Anguilla anguilla)-Vibrio vulnificus interaction in the gills: Role of the RtxA13 toxin.</title>
        <authorList>
            <person name="Callol A."/>
            <person name="Pajuelo D."/>
            <person name="Ebbesson L."/>
            <person name="Teles M."/>
            <person name="MacKenzie S."/>
            <person name="Amaro C."/>
        </authorList>
    </citation>
    <scope>NUCLEOTIDE SEQUENCE</scope>
</reference>
<evidence type="ECO:0000313" key="1">
    <source>
        <dbReference type="EMBL" id="JAH32680.1"/>
    </source>
</evidence>